<dbReference type="InterPro" id="IPR007123">
    <property type="entry name" value="Gelsolin-like_dom"/>
</dbReference>
<dbReference type="InterPro" id="IPR007122">
    <property type="entry name" value="Villin/Gelsolin"/>
</dbReference>
<dbReference type="OrthoDB" id="6375767at2759"/>
<feature type="domain" description="HP" evidence="6">
    <location>
        <begin position="818"/>
        <end position="882"/>
    </location>
</feature>
<keyword evidence="4" id="KW-0009">Actin-binding</keyword>
<dbReference type="GO" id="GO:0051693">
    <property type="term" value="P:actin filament capping"/>
    <property type="evidence" value="ECO:0007669"/>
    <property type="project" value="UniProtKB-KW"/>
</dbReference>
<dbReference type="GO" id="GO:0051015">
    <property type="term" value="F:actin filament binding"/>
    <property type="evidence" value="ECO:0007669"/>
    <property type="project" value="InterPro"/>
</dbReference>
<dbReference type="SUPFAM" id="SSF47050">
    <property type="entry name" value="VHP, Villin headpiece domain"/>
    <property type="match status" value="1"/>
</dbReference>
<comment type="similarity">
    <text evidence="1">Belongs to the villin/gelsolin family.</text>
</comment>
<dbReference type="CDD" id="cd11293">
    <property type="entry name" value="gelsolin_S4_like"/>
    <property type="match status" value="1"/>
</dbReference>
<dbReference type="PROSITE" id="PS51089">
    <property type="entry name" value="HP"/>
    <property type="match status" value="1"/>
</dbReference>
<dbReference type="CDD" id="cd11288">
    <property type="entry name" value="gelsolin_S5_like"/>
    <property type="match status" value="1"/>
</dbReference>
<evidence type="ECO:0000256" key="2">
    <source>
        <dbReference type="ARBA" id="ARBA00022467"/>
    </source>
</evidence>
<accession>A0A835YLA3</accession>
<dbReference type="PANTHER" id="PTHR11977:SF51">
    <property type="entry name" value="PROTEIN FLIGHTLESS-1 HOMOLOG"/>
    <property type="match status" value="1"/>
</dbReference>
<dbReference type="InterPro" id="IPR003128">
    <property type="entry name" value="Villin_headpiece"/>
</dbReference>
<comment type="caution">
    <text evidence="7">The sequence shown here is derived from an EMBL/GenBank/DDBJ whole genome shotgun (WGS) entry which is preliminary data.</text>
</comment>
<dbReference type="PRINTS" id="PR00597">
    <property type="entry name" value="GELSOLIN"/>
</dbReference>
<dbReference type="InterPro" id="IPR036886">
    <property type="entry name" value="Villin_headpiece_dom_sf"/>
</dbReference>
<keyword evidence="3" id="KW-0677">Repeat</keyword>
<evidence type="ECO:0000256" key="4">
    <source>
        <dbReference type="ARBA" id="ARBA00023203"/>
    </source>
</evidence>
<dbReference type="AlphaFoldDB" id="A0A835YLA3"/>
<keyword evidence="8" id="KW-1185">Reference proteome</keyword>
<evidence type="ECO:0000313" key="7">
    <source>
        <dbReference type="EMBL" id="KAG5177452.1"/>
    </source>
</evidence>
<dbReference type="EMBL" id="JAFCMP010000525">
    <property type="protein sequence ID" value="KAG5177452.1"/>
    <property type="molecule type" value="Genomic_DNA"/>
</dbReference>
<dbReference type="Pfam" id="PF02209">
    <property type="entry name" value="VHP"/>
    <property type="match status" value="1"/>
</dbReference>
<dbReference type="SMART" id="SM00262">
    <property type="entry name" value="GEL"/>
    <property type="match status" value="6"/>
</dbReference>
<sequence>MTEFAGVGQAEGLELWRVEDMAAVKQPQCTGAFHTGDSYILLATTSTGSSLDHKIHFWLGAETSQDEAGVAAYKTVELDDALGGGAVQFREVQGHESSQFMSYFKAKGVEYLPGGVASGFVKVEPDTYRTRLLRVKGKRVARISEVPVASSSLNTGDVFVLDAGLALYVYVGAGASSAEKAKGVETAARIKDDERQGQAKVVLISEDPENKEFWDLLGGYTEMLASGDVYLLDTSQEVFVWTGSDASLEEKKGAMAAATQYVGASGLPPTARVTRMAEGAETAAFKSFFVWSAPLVVPNYLGESSGIAKTGPSLSAAKLGKQAFASAAAADEAPVDDGSGELTIWRLEAFDRVEWTRERYGHFYTGDSFILLYAYADADGQKQHIIYFWQGRDSSTDELGSSAILAKELDTSLGGEPVQVRVTQGKEPPHFRALFGGAMVVHAGGHASGFADVAGDDAPEAAESAAAVTCFQVKGSTEADTYGVEVAAKAASLNSGDSFVVLTPSTAYIWNGKNCASAESGVAAKVAQALVGASKRETVTVAEGDEPAAFWEALGGQGEYAEAAEAEPSPQPPRLFQISNATGTMRVSEVANFDQSDLCVDDVMLLDTFTQVFVWIGTSSNPTEQNAAVDIAKAYVDSATDGRPSGTPIARVACGSEPALFTQHFRGWDAGLLSSQAFVDPYEAKLQALREADAAAAAAEPEPEGAITMDSIRLSLEQAAAAPPAQADETDGTAAPDAAEAPAPEVAAEVEAAAEPEAVAEEPVAAEVAEPVAEVAAPAEEEAPAPVERAPVEEPAAAVAAAAVEEPTPVAAVPAAGASSGSYVPYEELKGPGKMVDGVDMLAKEASLSPEEFLQVFEMTYEEFQAMPKWKQVAAKKKVDLF</sequence>
<dbReference type="Gene3D" id="1.10.950.10">
    <property type="entry name" value="Villin headpiece domain"/>
    <property type="match status" value="1"/>
</dbReference>
<dbReference type="Pfam" id="PF00626">
    <property type="entry name" value="Gelsolin"/>
    <property type="match status" value="6"/>
</dbReference>
<dbReference type="SUPFAM" id="SSF55753">
    <property type="entry name" value="Actin depolymerizing proteins"/>
    <property type="match status" value="6"/>
</dbReference>
<dbReference type="CDD" id="cd11290">
    <property type="entry name" value="gelsolin_S1_like"/>
    <property type="match status" value="1"/>
</dbReference>
<organism evidence="7 8">
    <name type="scientific">Tribonema minus</name>
    <dbReference type="NCBI Taxonomy" id="303371"/>
    <lineage>
        <taxon>Eukaryota</taxon>
        <taxon>Sar</taxon>
        <taxon>Stramenopiles</taxon>
        <taxon>Ochrophyta</taxon>
        <taxon>PX clade</taxon>
        <taxon>Xanthophyceae</taxon>
        <taxon>Tribonematales</taxon>
        <taxon>Tribonemataceae</taxon>
        <taxon>Tribonema</taxon>
    </lineage>
</organism>
<evidence type="ECO:0000256" key="5">
    <source>
        <dbReference type="SAM" id="MobiDB-lite"/>
    </source>
</evidence>
<dbReference type="GO" id="GO:0007010">
    <property type="term" value="P:cytoskeleton organization"/>
    <property type="evidence" value="ECO:0007669"/>
    <property type="project" value="InterPro"/>
</dbReference>
<feature type="region of interest" description="Disordered" evidence="5">
    <location>
        <begin position="719"/>
        <end position="762"/>
    </location>
</feature>
<dbReference type="Proteomes" id="UP000664859">
    <property type="component" value="Unassembled WGS sequence"/>
</dbReference>
<dbReference type="CDD" id="cd11289">
    <property type="entry name" value="gelsolin_S2_like"/>
    <property type="match status" value="1"/>
</dbReference>
<dbReference type="Gene3D" id="3.40.20.10">
    <property type="entry name" value="Severin"/>
    <property type="match status" value="6"/>
</dbReference>
<dbReference type="FunFam" id="3.40.20.10:FF:000001">
    <property type="entry name" value="Gelsolin"/>
    <property type="match status" value="1"/>
</dbReference>
<dbReference type="InterPro" id="IPR029006">
    <property type="entry name" value="ADF-H/Gelsolin-like_dom_sf"/>
</dbReference>
<evidence type="ECO:0000256" key="1">
    <source>
        <dbReference type="ARBA" id="ARBA00008418"/>
    </source>
</evidence>
<name>A0A835YLA3_9STRA</name>
<gene>
    <name evidence="7" type="ORF">JKP88DRAFT_269155</name>
</gene>
<keyword evidence="2" id="KW-0117">Actin capping</keyword>
<dbReference type="SMART" id="SM00153">
    <property type="entry name" value="VHP"/>
    <property type="match status" value="1"/>
</dbReference>
<feature type="compositionally biased region" description="Low complexity" evidence="5">
    <location>
        <begin position="734"/>
        <end position="751"/>
    </location>
</feature>
<reference evidence="7" key="1">
    <citation type="submission" date="2021-02" db="EMBL/GenBank/DDBJ databases">
        <title>First Annotated Genome of the Yellow-green Alga Tribonema minus.</title>
        <authorList>
            <person name="Mahan K.M."/>
        </authorList>
    </citation>
    <scope>NUCLEOTIDE SEQUENCE</scope>
    <source>
        <strain evidence="7">UTEX B ZZ1240</strain>
    </source>
</reference>
<protein>
    <submittedName>
        <fullName evidence="7">Villin-like protein</fullName>
    </submittedName>
</protein>
<evidence type="ECO:0000259" key="6">
    <source>
        <dbReference type="PROSITE" id="PS51089"/>
    </source>
</evidence>
<dbReference type="CDD" id="cd11291">
    <property type="entry name" value="gelsolin_S6_like"/>
    <property type="match status" value="1"/>
</dbReference>
<proteinExistence type="inferred from homology"/>
<dbReference type="FunFam" id="3.40.20.10:FF:000005">
    <property type="entry name" value="Gelsolin"/>
    <property type="match status" value="1"/>
</dbReference>
<dbReference type="PANTHER" id="PTHR11977">
    <property type="entry name" value="VILLIN"/>
    <property type="match status" value="1"/>
</dbReference>
<evidence type="ECO:0000256" key="3">
    <source>
        <dbReference type="ARBA" id="ARBA00022737"/>
    </source>
</evidence>
<evidence type="ECO:0000313" key="8">
    <source>
        <dbReference type="Proteomes" id="UP000664859"/>
    </source>
</evidence>